<dbReference type="Proteomes" id="UP000054563">
    <property type="component" value="Unassembled WGS sequence"/>
</dbReference>
<gene>
    <name evidence="1" type="ORF">CIHG_10479</name>
</gene>
<evidence type="ECO:0000313" key="2">
    <source>
        <dbReference type="Proteomes" id="UP000054563"/>
    </source>
</evidence>
<accession>A0A0J8S8F3</accession>
<dbReference type="AlphaFoldDB" id="A0A0J8S8F3"/>
<dbReference type="EMBL" id="DS017120">
    <property type="protein sequence ID" value="KMU92649.1"/>
    <property type="molecule type" value="Genomic_DNA"/>
</dbReference>
<dbReference type="VEuPathDB" id="FungiDB:CIHG_10479"/>
<protein>
    <submittedName>
        <fullName evidence="1">Uncharacterized protein</fullName>
    </submittedName>
</protein>
<reference evidence="2" key="1">
    <citation type="journal article" date="2010" name="Genome Res.">
        <title>Population genomic sequencing of Coccidioides fungi reveals recent hybridization and transposon control.</title>
        <authorList>
            <person name="Neafsey D.E."/>
            <person name="Barker B.M."/>
            <person name="Sharpton T.J."/>
            <person name="Stajich J.E."/>
            <person name="Park D.J."/>
            <person name="Whiston E."/>
            <person name="Hung C.-Y."/>
            <person name="McMahan C."/>
            <person name="White J."/>
            <person name="Sykes S."/>
            <person name="Heiman D."/>
            <person name="Young S."/>
            <person name="Zeng Q."/>
            <person name="Abouelleil A."/>
            <person name="Aftuck L."/>
            <person name="Bessette D."/>
            <person name="Brown A."/>
            <person name="FitzGerald M."/>
            <person name="Lui A."/>
            <person name="Macdonald J.P."/>
            <person name="Priest M."/>
            <person name="Orbach M.J."/>
            <person name="Galgiani J.N."/>
            <person name="Kirkland T.N."/>
            <person name="Cole G.T."/>
            <person name="Birren B.W."/>
            <person name="Henn M.R."/>
            <person name="Taylor J.W."/>
            <person name="Rounsley S.D."/>
        </authorList>
    </citation>
    <scope>NUCLEOTIDE SEQUENCE [LARGE SCALE GENOMIC DNA]</scope>
    <source>
        <strain evidence="2">H538.4</strain>
    </source>
</reference>
<proteinExistence type="predicted"/>
<sequence>MLVINNAGMIMQAYFNNFQCQAIKNASLITDFNIFYILNKLNVTMIVHDFELKLVAMEFLILAILKYTCSIEMFFYLQMDNTASAPASITSSKKISTLKSHKSAKAEDLHPSTISGVHIHYKNGCVQVILTIYLTTFHKKYFNFFGRTGPTYKTESSIHIDAMKKIKLQDIQAQISELSNNLKNLKLTEDVSAVVL</sequence>
<organism evidence="1 2">
    <name type="scientific">Coccidioides immitis H538.4</name>
    <dbReference type="NCBI Taxonomy" id="396776"/>
    <lineage>
        <taxon>Eukaryota</taxon>
        <taxon>Fungi</taxon>
        <taxon>Dikarya</taxon>
        <taxon>Ascomycota</taxon>
        <taxon>Pezizomycotina</taxon>
        <taxon>Eurotiomycetes</taxon>
        <taxon>Eurotiomycetidae</taxon>
        <taxon>Onygenales</taxon>
        <taxon>Onygenaceae</taxon>
        <taxon>Coccidioides</taxon>
    </lineage>
</organism>
<name>A0A0J8S8F3_COCIT</name>
<evidence type="ECO:0000313" key="1">
    <source>
        <dbReference type="EMBL" id="KMU92649.1"/>
    </source>
</evidence>